<evidence type="ECO:0000256" key="11">
    <source>
        <dbReference type="ARBA" id="ARBA00023444"/>
    </source>
</evidence>
<keyword evidence="7" id="KW-0408">Iron</keyword>
<dbReference type="InterPro" id="IPR003780">
    <property type="entry name" value="COX15/CtaA_fam"/>
</dbReference>
<proteinExistence type="predicted"/>
<protein>
    <submittedName>
        <fullName evidence="13">Cytochrome B561</fullName>
    </submittedName>
</protein>
<dbReference type="GO" id="GO:0016491">
    <property type="term" value="F:oxidoreductase activity"/>
    <property type="evidence" value="ECO:0007669"/>
    <property type="project" value="UniProtKB-KW"/>
</dbReference>
<dbReference type="PANTHER" id="PTHR35457:SF1">
    <property type="entry name" value="HEME A SYNTHASE"/>
    <property type="match status" value="1"/>
</dbReference>
<dbReference type="GO" id="GO:0006784">
    <property type="term" value="P:heme A biosynthetic process"/>
    <property type="evidence" value="ECO:0007669"/>
    <property type="project" value="InterPro"/>
</dbReference>
<evidence type="ECO:0000256" key="8">
    <source>
        <dbReference type="ARBA" id="ARBA00023133"/>
    </source>
</evidence>
<accession>A0A0J1GP88</accession>
<dbReference type="AlphaFoldDB" id="A0A0J1GP88"/>
<keyword evidence="5 12" id="KW-1133">Transmembrane helix</keyword>
<sequence length="352" mass="37808">MHRDRFRYLVGFTFALALCVIALGAYTRLTEAGLGCPDWPGCYGFVGVPQSAAQQAEAVARFPDAPLEHDKAWNEMLHRYVAGALGLLILLVNVLAWRRPPHPLPPRPKLLPALLLVVVTFQAALGMWTVTLSLMPVVVMGHLLGGFTTAALLFALCLSVFSPAGAPVPAGSGYSFTARQAGKGLSLLAGLGLVTVIGQIALGGWTAANYAALVCTQLPICEVDWQQQFDTSAFALIQPVHETYQYGVLDFAQRVSIHVAHRIGAMITTVVLLLLAWRAWRVPALRWSAGIMVVLLGAQVALGITNVVASLPLTVAVAHNVTGVLLMLSVVALNVQIYRQRHTARGWRSARA</sequence>
<dbReference type="RefSeq" id="WP_047873755.1">
    <property type="nucleotide sequence ID" value="NZ_BMYC01000005.1"/>
</dbReference>
<reference evidence="13 14" key="1">
    <citation type="submission" date="2015-05" db="EMBL/GenBank/DDBJ databases">
        <title>Photobacterium galathea sp. nov.</title>
        <authorList>
            <person name="Machado H."/>
            <person name="Gram L."/>
        </authorList>
    </citation>
    <scope>NUCLEOTIDE SEQUENCE [LARGE SCALE GENOMIC DNA]</scope>
    <source>
        <strain evidence="13 14">DSM 25995</strain>
    </source>
</reference>
<evidence type="ECO:0000313" key="14">
    <source>
        <dbReference type="Proteomes" id="UP000036426"/>
    </source>
</evidence>
<dbReference type="PANTHER" id="PTHR35457">
    <property type="entry name" value="HEME A SYNTHASE"/>
    <property type="match status" value="1"/>
</dbReference>
<keyword evidence="8" id="KW-0350">Heme biosynthesis</keyword>
<name>A0A0J1GP88_9GAMM</name>
<evidence type="ECO:0000256" key="5">
    <source>
        <dbReference type="ARBA" id="ARBA00022989"/>
    </source>
</evidence>
<dbReference type="EMBL" id="LDOV01000011">
    <property type="protein sequence ID" value="KLV01588.1"/>
    <property type="molecule type" value="Genomic_DNA"/>
</dbReference>
<evidence type="ECO:0000256" key="1">
    <source>
        <dbReference type="ARBA" id="ARBA00004141"/>
    </source>
</evidence>
<feature type="transmembrane region" description="Helical" evidence="12">
    <location>
        <begin position="317"/>
        <end position="338"/>
    </location>
</feature>
<feature type="transmembrane region" description="Helical" evidence="12">
    <location>
        <begin position="259"/>
        <end position="277"/>
    </location>
</feature>
<keyword evidence="6" id="KW-0560">Oxidoreductase</keyword>
<feature type="transmembrane region" description="Helical" evidence="12">
    <location>
        <begin position="80"/>
        <end position="98"/>
    </location>
</feature>
<comment type="caution">
    <text evidence="13">The sequence shown here is derived from an EMBL/GenBank/DDBJ whole genome shotgun (WGS) entry which is preliminary data.</text>
</comment>
<dbReference type="GO" id="GO:0016020">
    <property type="term" value="C:membrane"/>
    <property type="evidence" value="ECO:0007669"/>
    <property type="project" value="UniProtKB-SubCell"/>
</dbReference>
<keyword evidence="3 12" id="KW-0812">Transmembrane</keyword>
<dbReference type="Pfam" id="PF02628">
    <property type="entry name" value="COX15-CtaA"/>
    <property type="match status" value="1"/>
</dbReference>
<dbReference type="Proteomes" id="UP000036426">
    <property type="component" value="Unassembled WGS sequence"/>
</dbReference>
<dbReference type="GO" id="GO:0046872">
    <property type="term" value="F:metal ion binding"/>
    <property type="evidence" value="ECO:0007669"/>
    <property type="project" value="UniProtKB-KW"/>
</dbReference>
<comment type="pathway">
    <text evidence="11">Porphyrin-containing compound metabolism.</text>
</comment>
<evidence type="ECO:0000256" key="7">
    <source>
        <dbReference type="ARBA" id="ARBA00023004"/>
    </source>
</evidence>
<feature type="transmembrane region" description="Helical" evidence="12">
    <location>
        <begin position="289"/>
        <end position="311"/>
    </location>
</feature>
<feature type="transmembrane region" description="Helical" evidence="12">
    <location>
        <begin position="185"/>
        <end position="208"/>
    </location>
</feature>
<evidence type="ECO:0000256" key="10">
    <source>
        <dbReference type="ARBA" id="ARBA00023157"/>
    </source>
</evidence>
<feature type="transmembrane region" description="Helical" evidence="12">
    <location>
        <begin position="110"/>
        <end position="131"/>
    </location>
</feature>
<evidence type="ECO:0000256" key="2">
    <source>
        <dbReference type="ARBA" id="ARBA00022475"/>
    </source>
</evidence>
<evidence type="ECO:0000256" key="6">
    <source>
        <dbReference type="ARBA" id="ARBA00023002"/>
    </source>
</evidence>
<evidence type="ECO:0000256" key="4">
    <source>
        <dbReference type="ARBA" id="ARBA00022723"/>
    </source>
</evidence>
<feature type="transmembrane region" description="Helical" evidence="12">
    <location>
        <begin position="143"/>
        <end position="164"/>
    </location>
</feature>
<evidence type="ECO:0000313" key="13">
    <source>
        <dbReference type="EMBL" id="KLV01588.1"/>
    </source>
</evidence>
<evidence type="ECO:0000256" key="12">
    <source>
        <dbReference type="SAM" id="Phobius"/>
    </source>
</evidence>
<dbReference type="InterPro" id="IPR050450">
    <property type="entry name" value="COX15/CtaA_HemeA_synthase"/>
</dbReference>
<keyword evidence="4" id="KW-0479">Metal-binding</keyword>
<keyword evidence="2" id="KW-1003">Cell membrane</keyword>
<dbReference type="PATRIC" id="fig|754436.4.peg.1579"/>
<organism evidence="13 14">
    <name type="scientific">Photobacterium aphoticum</name>
    <dbReference type="NCBI Taxonomy" id="754436"/>
    <lineage>
        <taxon>Bacteria</taxon>
        <taxon>Pseudomonadati</taxon>
        <taxon>Pseudomonadota</taxon>
        <taxon>Gammaproteobacteria</taxon>
        <taxon>Vibrionales</taxon>
        <taxon>Vibrionaceae</taxon>
        <taxon>Photobacterium</taxon>
    </lineage>
</organism>
<dbReference type="OrthoDB" id="1447144at2"/>
<comment type="subcellular location">
    <subcellularLocation>
        <location evidence="1">Membrane</location>
        <topology evidence="1">Multi-pass membrane protein</topology>
    </subcellularLocation>
</comment>
<keyword evidence="10" id="KW-1015">Disulfide bond</keyword>
<keyword evidence="9 12" id="KW-0472">Membrane</keyword>
<evidence type="ECO:0000256" key="9">
    <source>
        <dbReference type="ARBA" id="ARBA00023136"/>
    </source>
</evidence>
<evidence type="ECO:0000256" key="3">
    <source>
        <dbReference type="ARBA" id="ARBA00022692"/>
    </source>
</evidence>
<gene>
    <name evidence="13" type="ORF">ABT58_07415</name>
</gene>
<keyword evidence="14" id="KW-1185">Reference proteome</keyword>